<dbReference type="KEGG" id="ipo:Ilyop_1957"/>
<evidence type="ECO:0000313" key="2">
    <source>
        <dbReference type="Proteomes" id="UP000006875"/>
    </source>
</evidence>
<reference evidence="1 2" key="1">
    <citation type="journal article" date="2010" name="Stand. Genomic Sci.">
        <title>Complete genome sequence of Ilyobacter polytropus type strain (CuHbu1).</title>
        <authorList>
            <person name="Sikorski J."/>
            <person name="Chertkov O."/>
            <person name="Lapidus A."/>
            <person name="Nolan M."/>
            <person name="Lucas S."/>
            <person name="Del Rio T.G."/>
            <person name="Tice H."/>
            <person name="Cheng J.F."/>
            <person name="Tapia R."/>
            <person name="Han C."/>
            <person name="Goodwin L."/>
            <person name="Pitluck S."/>
            <person name="Liolios K."/>
            <person name="Ivanova N."/>
            <person name="Mavromatis K."/>
            <person name="Mikhailova N."/>
            <person name="Pati A."/>
            <person name="Chen A."/>
            <person name="Palaniappan K."/>
            <person name="Land M."/>
            <person name="Hauser L."/>
            <person name="Chang Y.J."/>
            <person name="Jeffries C.D."/>
            <person name="Brambilla E."/>
            <person name="Yasawong M."/>
            <person name="Rohde M."/>
            <person name="Pukall R."/>
            <person name="Spring S."/>
            <person name="Goker M."/>
            <person name="Woyke T."/>
            <person name="Bristow J."/>
            <person name="Eisen J.A."/>
            <person name="Markowitz V."/>
            <person name="Hugenholtz P."/>
            <person name="Kyrpides N.C."/>
            <person name="Klenk H.P."/>
        </authorList>
    </citation>
    <scope>NUCLEOTIDE SEQUENCE [LARGE SCALE GENOMIC DNA]</scope>
    <source>
        <strain evidence="2">ATCC 51220 / DSM 2926 / LMG 16218 / CuHBu1</strain>
        <plasmid evidence="2">pILYOP01</plasmid>
    </source>
</reference>
<name>E3HBN2_ILYPC</name>
<dbReference type="RefSeq" id="WP_013388390.1">
    <property type="nucleotide sequence ID" value="NC_014633.1"/>
</dbReference>
<organism evidence="1 2">
    <name type="scientific">Ilyobacter polytropus (strain ATCC 51220 / DSM 2926 / LMG 16218 / CuHBu1)</name>
    <dbReference type="NCBI Taxonomy" id="572544"/>
    <lineage>
        <taxon>Bacteria</taxon>
        <taxon>Fusobacteriati</taxon>
        <taxon>Fusobacteriota</taxon>
        <taxon>Fusobacteriia</taxon>
        <taxon>Fusobacteriales</taxon>
        <taxon>Fusobacteriaceae</taxon>
        <taxon>Ilyobacter</taxon>
    </lineage>
</organism>
<sequence length="42" mass="4613">MSMKILENGMIEVTIKGLCDKIYVTSEKVAIEIAMKVGGHKC</sequence>
<geneLocation type="plasmid" evidence="1 2">
    <name>pILYOP01</name>
</geneLocation>
<protein>
    <submittedName>
        <fullName evidence="1">Uncharacterized protein</fullName>
    </submittedName>
</protein>
<keyword evidence="1" id="KW-0614">Plasmid</keyword>
<keyword evidence="2" id="KW-1185">Reference proteome</keyword>
<gene>
    <name evidence="1" type="ordered locus">Ilyop_1957</name>
</gene>
<dbReference type="EMBL" id="CP002282">
    <property type="protein sequence ID" value="ADO83728.1"/>
    <property type="molecule type" value="Genomic_DNA"/>
</dbReference>
<dbReference type="HOGENOM" id="CLU_3252686_0_0_0"/>
<accession>E3HBN2</accession>
<proteinExistence type="predicted"/>
<dbReference type="Proteomes" id="UP000006875">
    <property type="component" value="Plasmid pILYOP01"/>
</dbReference>
<evidence type="ECO:0000313" key="1">
    <source>
        <dbReference type="EMBL" id="ADO83728.1"/>
    </source>
</evidence>
<dbReference type="AlphaFoldDB" id="E3HBN2"/>